<dbReference type="InterPro" id="IPR002933">
    <property type="entry name" value="Peptidase_M20"/>
</dbReference>
<dbReference type="SUPFAM" id="SSF55031">
    <property type="entry name" value="Bacterial exopeptidase dimerisation domain"/>
    <property type="match status" value="1"/>
</dbReference>
<comment type="similarity">
    <text evidence="1">Belongs to the peptidase M20A family.</text>
</comment>
<dbReference type="Gene3D" id="3.40.630.10">
    <property type="entry name" value="Zn peptidases"/>
    <property type="match status" value="1"/>
</dbReference>
<dbReference type="PANTHER" id="PTHR30575:SF0">
    <property type="entry name" value="XAA-ARG DIPEPTIDASE"/>
    <property type="match status" value="1"/>
</dbReference>
<dbReference type="Gene3D" id="3.30.70.360">
    <property type="match status" value="1"/>
</dbReference>
<dbReference type="Proteomes" id="UP001256673">
    <property type="component" value="Unassembled WGS sequence"/>
</dbReference>
<protein>
    <recommendedName>
        <fullName evidence="1">Peptidase M20 domain-containing protein 2</fullName>
    </recommendedName>
</protein>
<organism evidence="3 4">
    <name type="scientific">Microbacterium algihabitans</name>
    <dbReference type="NCBI Taxonomy" id="3075992"/>
    <lineage>
        <taxon>Bacteria</taxon>
        <taxon>Bacillati</taxon>
        <taxon>Actinomycetota</taxon>
        <taxon>Actinomycetes</taxon>
        <taxon>Micrococcales</taxon>
        <taxon>Microbacteriaceae</taxon>
        <taxon>Microbacterium</taxon>
    </lineage>
</organism>
<proteinExistence type="inferred from homology"/>
<sequence>MSTLTVRSTAAASIDAMPTTITELRPFLERRLATLVDVAADLHAHPEIRFTETHAAARLTAELELAGFAIERGFAGLETAFVARWSTTDADAPTIAIFCEYDALEEIGHACGHNIIAACGLGAGLLVKDALEASPVPANLVVIGSPGEEGAAGKVPMIEGGVLDGVDLAMMVHPSGTDAVRGSSLSRVALDIDFHGKAAHAAAAPELGRNALDGATLALTAIGMLRQQMTDDVRIHAIITNGGQAPNIIPERASLRIFVRAADRDHLLSNVVPRVRDCFEGAAIATGTTVEIAENTPPYFSLRSNPTLVDVAEAAYSVLGRDLEPDPTVAGSTDMGNVSHVVPSIHPMICLARDVAPHTREFAAAAGSAELAPPTIADGALMLAATALSAFREPSVVADAKATFARD</sequence>
<dbReference type="Pfam" id="PF07687">
    <property type="entry name" value="M20_dimer"/>
    <property type="match status" value="1"/>
</dbReference>
<dbReference type="CDD" id="cd05672">
    <property type="entry name" value="M20_ACY1L2-like"/>
    <property type="match status" value="1"/>
</dbReference>
<reference evidence="3 4" key="1">
    <citation type="submission" date="2023-09" db="EMBL/GenBank/DDBJ databases">
        <title>Microbacterium fusihabitans sp. nov., Microbacterium phycihabitans sp. nov., and Microbacterium cervinum sp. nov., isolated from dried seaweeds of beach.</title>
        <authorList>
            <person name="Lee S.D."/>
        </authorList>
    </citation>
    <scope>NUCLEOTIDE SEQUENCE [LARGE SCALE GENOMIC DNA]</scope>
    <source>
        <strain evidence="3 4">KSW2-21</strain>
    </source>
</reference>
<dbReference type="SUPFAM" id="SSF53187">
    <property type="entry name" value="Zn-dependent exopeptidases"/>
    <property type="match status" value="1"/>
</dbReference>
<feature type="domain" description="Peptidase M20 dimerisation" evidence="2">
    <location>
        <begin position="190"/>
        <end position="264"/>
    </location>
</feature>
<keyword evidence="4" id="KW-1185">Reference proteome</keyword>
<dbReference type="InterPro" id="IPR011650">
    <property type="entry name" value="Peptidase_M20_dimer"/>
</dbReference>
<evidence type="ECO:0000256" key="1">
    <source>
        <dbReference type="PIRNR" id="PIRNR037226"/>
    </source>
</evidence>
<dbReference type="EMBL" id="JAWDIU010000001">
    <property type="protein sequence ID" value="MDU0325711.1"/>
    <property type="molecule type" value="Genomic_DNA"/>
</dbReference>
<name>A0ABU3RS41_9MICO</name>
<dbReference type="InterPro" id="IPR036264">
    <property type="entry name" value="Bact_exopeptidase_dim_dom"/>
</dbReference>
<accession>A0ABU3RS41</accession>
<dbReference type="InterPro" id="IPR052030">
    <property type="entry name" value="Peptidase_M20/M20A_hydrolases"/>
</dbReference>
<dbReference type="InterPro" id="IPR017439">
    <property type="entry name" value="Amidohydrolase"/>
</dbReference>
<dbReference type="PANTHER" id="PTHR30575">
    <property type="entry name" value="PEPTIDASE M20"/>
    <property type="match status" value="1"/>
</dbReference>
<dbReference type="InterPro" id="IPR017144">
    <property type="entry name" value="Xaa-Arg_dipeptidase"/>
</dbReference>
<evidence type="ECO:0000313" key="3">
    <source>
        <dbReference type="EMBL" id="MDU0325711.1"/>
    </source>
</evidence>
<dbReference type="NCBIfam" id="TIGR01891">
    <property type="entry name" value="amidohydrolases"/>
    <property type="match status" value="1"/>
</dbReference>
<dbReference type="Pfam" id="PF01546">
    <property type="entry name" value="Peptidase_M20"/>
    <property type="match status" value="1"/>
</dbReference>
<gene>
    <name evidence="3" type="ORF">RWH43_02965</name>
</gene>
<comment type="caution">
    <text evidence="3">The sequence shown here is derived from an EMBL/GenBank/DDBJ whole genome shotgun (WGS) entry which is preliminary data.</text>
</comment>
<dbReference type="PIRSF" id="PIRSF037226">
    <property type="entry name" value="Amidohydrolase_ACY1L2_prd"/>
    <property type="match status" value="1"/>
</dbReference>
<evidence type="ECO:0000313" key="4">
    <source>
        <dbReference type="Proteomes" id="UP001256673"/>
    </source>
</evidence>
<evidence type="ECO:0000259" key="2">
    <source>
        <dbReference type="Pfam" id="PF07687"/>
    </source>
</evidence>
<dbReference type="RefSeq" id="WP_144829635.1">
    <property type="nucleotide sequence ID" value="NZ_JAWDIU010000001.1"/>
</dbReference>